<sequence>MGLFMDMSGIPLAFCINPGNQNEQLPLKPLEQQIMKGFELSKFVVCTNAGLSSESNRKFNNQRAEKKVYALDPDTIAEEAKYDGFYAVCTNLDDDPAVIAKINHNRWEIEESFRIMKSEFKARSVYLHDDNRIEAHFLTCFISLLIYRLLEKKLDDKFTCDEIISTIRNMNVTTV</sequence>
<dbReference type="PANTHER" id="PTHR34614:SF2">
    <property type="entry name" value="TRANSPOSASE IS4-LIKE DOMAIN-CONTAINING PROTEIN"/>
    <property type="match status" value="1"/>
</dbReference>
<evidence type="ECO:0000313" key="2">
    <source>
        <dbReference type="EMBL" id="RHL70155.1"/>
    </source>
</evidence>
<organism evidence="2 3">
    <name type="scientific">Lachnospira eligens</name>
    <dbReference type="NCBI Taxonomy" id="39485"/>
    <lineage>
        <taxon>Bacteria</taxon>
        <taxon>Bacillati</taxon>
        <taxon>Bacillota</taxon>
        <taxon>Clostridia</taxon>
        <taxon>Lachnospirales</taxon>
        <taxon>Lachnospiraceae</taxon>
        <taxon>Lachnospira</taxon>
    </lineage>
</organism>
<dbReference type="EMBL" id="QROY01000003">
    <property type="protein sequence ID" value="RHL70155.1"/>
    <property type="molecule type" value="Genomic_DNA"/>
</dbReference>
<dbReference type="AlphaFoldDB" id="A0A415MD19"/>
<dbReference type="Pfam" id="PF01609">
    <property type="entry name" value="DDE_Tnp_1"/>
    <property type="match status" value="1"/>
</dbReference>
<comment type="caution">
    <text evidence="2">The sequence shown here is derived from an EMBL/GenBank/DDBJ whole genome shotgun (WGS) entry which is preliminary data.</text>
</comment>
<dbReference type="InterPro" id="IPR012337">
    <property type="entry name" value="RNaseH-like_sf"/>
</dbReference>
<evidence type="ECO:0000259" key="1">
    <source>
        <dbReference type="Pfam" id="PF01609"/>
    </source>
</evidence>
<dbReference type="InterPro" id="IPR002559">
    <property type="entry name" value="Transposase_11"/>
</dbReference>
<dbReference type="GO" id="GO:0006313">
    <property type="term" value="P:DNA transposition"/>
    <property type="evidence" value="ECO:0007669"/>
    <property type="project" value="InterPro"/>
</dbReference>
<dbReference type="PANTHER" id="PTHR34614">
    <property type="match status" value="1"/>
</dbReference>
<proteinExistence type="predicted"/>
<name>A0A415MD19_9FIRM</name>
<gene>
    <name evidence="2" type="ORF">DW007_04030</name>
</gene>
<feature type="domain" description="Transposase IS4-like" evidence="1">
    <location>
        <begin position="73"/>
        <end position="145"/>
    </location>
</feature>
<dbReference type="SUPFAM" id="SSF53098">
    <property type="entry name" value="Ribonuclease H-like"/>
    <property type="match status" value="1"/>
</dbReference>
<dbReference type="Proteomes" id="UP000285201">
    <property type="component" value="Unassembled WGS sequence"/>
</dbReference>
<dbReference type="GO" id="GO:0003677">
    <property type="term" value="F:DNA binding"/>
    <property type="evidence" value="ECO:0007669"/>
    <property type="project" value="InterPro"/>
</dbReference>
<accession>A0A415MD19</accession>
<protein>
    <recommendedName>
        <fullName evidence="1">Transposase IS4-like domain-containing protein</fullName>
    </recommendedName>
</protein>
<evidence type="ECO:0000313" key="3">
    <source>
        <dbReference type="Proteomes" id="UP000285201"/>
    </source>
</evidence>
<dbReference type="GO" id="GO:0004803">
    <property type="term" value="F:transposase activity"/>
    <property type="evidence" value="ECO:0007669"/>
    <property type="project" value="InterPro"/>
</dbReference>
<reference evidence="2 3" key="1">
    <citation type="submission" date="2018-08" db="EMBL/GenBank/DDBJ databases">
        <title>A genome reference for cultivated species of the human gut microbiota.</title>
        <authorList>
            <person name="Zou Y."/>
            <person name="Xue W."/>
            <person name="Luo G."/>
        </authorList>
    </citation>
    <scope>NUCLEOTIDE SEQUENCE [LARGE SCALE GENOMIC DNA]</scope>
    <source>
        <strain evidence="2 3">AF36-7BH</strain>
    </source>
</reference>